<dbReference type="Proteomes" id="UP000193200">
    <property type="component" value="Unassembled WGS sequence"/>
</dbReference>
<dbReference type="CDD" id="cd00452">
    <property type="entry name" value="KDPG_aldolase"/>
    <property type="match status" value="1"/>
</dbReference>
<keyword evidence="6" id="KW-0456">Lyase</keyword>
<dbReference type="Pfam" id="PF01081">
    <property type="entry name" value="Aldolase"/>
    <property type="match status" value="1"/>
</dbReference>
<organism evidence="8 9">
    <name type="scientific">Oceanibacterium hippocampi</name>
    <dbReference type="NCBI Taxonomy" id="745714"/>
    <lineage>
        <taxon>Bacteria</taxon>
        <taxon>Pseudomonadati</taxon>
        <taxon>Pseudomonadota</taxon>
        <taxon>Alphaproteobacteria</taxon>
        <taxon>Sneathiellales</taxon>
        <taxon>Sneathiellaceae</taxon>
        <taxon>Oceanibacterium</taxon>
    </lineage>
</organism>
<comment type="pathway">
    <text evidence="2">Carbohydrate acid metabolism; 2-dehydro-3-deoxy-D-gluconate degradation; D-glyceraldehyde 3-phosphate and pyruvate from 2-dehydro-3-deoxy-D-gluconate: step 2/2.</text>
</comment>
<evidence type="ECO:0000256" key="5">
    <source>
        <dbReference type="ARBA" id="ARBA00013063"/>
    </source>
</evidence>
<keyword evidence="7" id="KW-0119">Carbohydrate metabolism</keyword>
<evidence type="ECO:0000256" key="4">
    <source>
        <dbReference type="ARBA" id="ARBA00011233"/>
    </source>
</evidence>
<dbReference type="PANTHER" id="PTHR30246">
    <property type="entry name" value="2-KETO-3-DEOXY-6-PHOSPHOGLUCONATE ALDOLASE"/>
    <property type="match status" value="1"/>
</dbReference>
<proteinExistence type="inferred from homology"/>
<gene>
    <name evidence="8" type="primary">eda</name>
    <name evidence="8" type="ORF">OCH7691_03808</name>
</gene>
<evidence type="ECO:0000256" key="1">
    <source>
        <dbReference type="ARBA" id="ARBA00000654"/>
    </source>
</evidence>
<dbReference type="FunCoup" id="A0A1Y5TZ88">
    <property type="interactions" value="282"/>
</dbReference>
<dbReference type="OrthoDB" id="9805177at2"/>
<dbReference type="AlphaFoldDB" id="A0A1Y5TZ88"/>
<evidence type="ECO:0000256" key="6">
    <source>
        <dbReference type="ARBA" id="ARBA00023239"/>
    </source>
</evidence>
<dbReference type="GO" id="GO:0008675">
    <property type="term" value="F:2-dehydro-3-deoxy-phosphogluconate aldolase activity"/>
    <property type="evidence" value="ECO:0007669"/>
    <property type="project" value="UniProtKB-EC"/>
</dbReference>
<dbReference type="Gene3D" id="3.20.20.70">
    <property type="entry name" value="Aldolase class I"/>
    <property type="match status" value="1"/>
</dbReference>
<dbReference type="NCBIfam" id="TIGR01182">
    <property type="entry name" value="eda"/>
    <property type="match status" value="1"/>
</dbReference>
<comment type="catalytic activity">
    <reaction evidence="1">
        <text>2-dehydro-3-deoxy-6-phospho-D-gluconate = D-glyceraldehyde 3-phosphate + pyruvate</text>
        <dbReference type="Rhea" id="RHEA:17089"/>
        <dbReference type="ChEBI" id="CHEBI:15361"/>
        <dbReference type="ChEBI" id="CHEBI:57569"/>
        <dbReference type="ChEBI" id="CHEBI:59776"/>
        <dbReference type="EC" id="4.1.2.14"/>
    </reaction>
</comment>
<evidence type="ECO:0000256" key="3">
    <source>
        <dbReference type="ARBA" id="ARBA00006906"/>
    </source>
</evidence>
<dbReference type="NCBIfam" id="NF004325">
    <property type="entry name" value="PRK05718.1"/>
    <property type="match status" value="1"/>
</dbReference>
<comment type="subunit">
    <text evidence="4">Homotrimer.</text>
</comment>
<reference evidence="8 9" key="1">
    <citation type="submission" date="2017-03" db="EMBL/GenBank/DDBJ databases">
        <authorList>
            <person name="Afonso C.L."/>
            <person name="Miller P.J."/>
            <person name="Scott M.A."/>
            <person name="Spackman E."/>
            <person name="Goraichik I."/>
            <person name="Dimitrov K.M."/>
            <person name="Suarez D.L."/>
            <person name="Swayne D.E."/>
        </authorList>
    </citation>
    <scope>NUCLEOTIDE SEQUENCE [LARGE SCALE GENOMIC DNA]</scope>
    <source>
        <strain evidence="8 9">CECT 7691</strain>
    </source>
</reference>
<dbReference type="RefSeq" id="WP_085885112.1">
    <property type="nucleotide sequence ID" value="NZ_FWFR01000003.1"/>
</dbReference>
<dbReference type="EMBL" id="FWFR01000003">
    <property type="protein sequence ID" value="SLN74795.1"/>
    <property type="molecule type" value="Genomic_DNA"/>
</dbReference>
<dbReference type="InterPro" id="IPR031337">
    <property type="entry name" value="KDPG/KHG_AS_1"/>
</dbReference>
<sequence>MNGIGDDTERLAGILALAPVIPVLKVAREADAAPLARALVDGGLPVIEVTLRSDAALGAIERMASVEGAVVGVGTVTRPSDFRAARDAGARFAVSPGFAADLADAAEGAGLPFLPGIATAGEAMAALRHGLRYLKFYPATAAGGIPMLKALAGPFPDLRFCPTGGLNGENFRDYLALANVVCVGGSWIAPDALVDAGDWAGIAGKARAAAG</sequence>
<dbReference type="SUPFAM" id="SSF51569">
    <property type="entry name" value="Aldolase"/>
    <property type="match status" value="1"/>
</dbReference>
<keyword evidence="9" id="KW-1185">Reference proteome</keyword>
<protein>
    <recommendedName>
        <fullName evidence="5">2-dehydro-3-deoxy-phosphogluconate aldolase</fullName>
        <ecNumber evidence="5">4.1.2.14</ecNumber>
    </recommendedName>
</protein>
<evidence type="ECO:0000313" key="9">
    <source>
        <dbReference type="Proteomes" id="UP000193200"/>
    </source>
</evidence>
<dbReference type="PROSITE" id="PS00159">
    <property type="entry name" value="ALDOLASE_KDPG_KHG_1"/>
    <property type="match status" value="1"/>
</dbReference>
<dbReference type="PANTHER" id="PTHR30246:SF1">
    <property type="entry name" value="2-DEHYDRO-3-DEOXY-6-PHOSPHOGALACTONATE ALDOLASE-RELATED"/>
    <property type="match status" value="1"/>
</dbReference>
<dbReference type="InterPro" id="IPR000887">
    <property type="entry name" value="Aldlse_KDPG_KHG"/>
</dbReference>
<name>A0A1Y5TZ88_9PROT</name>
<accession>A0A1Y5TZ88</accession>
<dbReference type="EC" id="4.1.2.14" evidence="5"/>
<evidence type="ECO:0000313" key="8">
    <source>
        <dbReference type="EMBL" id="SLN74795.1"/>
    </source>
</evidence>
<evidence type="ECO:0000256" key="7">
    <source>
        <dbReference type="ARBA" id="ARBA00023277"/>
    </source>
</evidence>
<comment type="similarity">
    <text evidence="3">Belongs to the KHG/KDPG aldolase family.</text>
</comment>
<evidence type="ECO:0000256" key="2">
    <source>
        <dbReference type="ARBA" id="ARBA00004736"/>
    </source>
</evidence>
<dbReference type="InParanoid" id="A0A1Y5TZ88"/>
<dbReference type="InterPro" id="IPR013785">
    <property type="entry name" value="Aldolase_TIM"/>
</dbReference>